<accession>A0A7W5ZJ38</accession>
<dbReference type="Pfam" id="PF00817">
    <property type="entry name" value="IMS"/>
    <property type="match status" value="1"/>
</dbReference>
<dbReference type="GO" id="GO:0006281">
    <property type="term" value="P:DNA repair"/>
    <property type="evidence" value="ECO:0007669"/>
    <property type="project" value="UniProtKB-KW"/>
</dbReference>
<dbReference type="Pfam" id="PF13438">
    <property type="entry name" value="DUF4113"/>
    <property type="match status" value="1"/>
</dbReference>
<evidence type="ECO:0000256" key="2">
    <source>
        <dbReference type="ARBA" id="ARBA00022763"/>
    </source>
</evidence>
<dbReference type="Gene3D" id="3.30.70.270">
    <property type="match status" value="1"/>
</dbReference>
<dbReference type="GO" id="GO:0042276">
    <property type="term" value="P:error-prone translesion synthesis"/>
    <property type="evidence" value="ECO:0007669"/>
    <property type="project" value="TreeGrafter"/>
</dbReference>
<sequence length="420" mass="48034">MFALLDCNNFYVSCERVFDAKLEGKPVVVLSNNDGCVIARSNEAKALGVQMGAPAFLMQELFDKQQVEVFSSNYALYGDMSDRVMKTLSELVPSMEVYSIDEAFLDLRNMPYENLEELALHIRQTVRQWTGIPVSIGIAPTKTLAKIANHYAKKHQPQRGVYLIDTDTDAEKALLATPIEDVWGIGRRYSEMLQKHHIINALQLANASEEWVRQKMKVVGVRMLRELQGEICYQLDTEPAPKKGICVSRSFGKSLSERKPIEEAVATFAARCAAKLRKQQSCAHILHVFLYTNPNRPDQPQYFNSKVLHLPTATSSSFEIIRYALRGLELIFKEGYHYKKAGVMISGIVPENQVQISLFDGRKRQLDTQAMRVLDELNRRMGRDTVRVAVQGFDRNWHLRQERKSRCYTTRWQELLEVKA</sequence>
<organism evidence="7 8">
    <name type="scientific">Runella defluvii</name>
    <dbReference type="NCBI Taxonomy" id="370973"/>
    <lineage>
        <taxon>Bacteria</taxon>
        <taxon>Pseudomonadati</taxon>
        <taxon>Bacteroidota</taxon>
        <taxon>Cytophagia</taxon>
        <taxon>Cytophagales</taxon>
        <taxon>Spirosomataceae</taxon>
        <taxon>Runella</taxon>
    </lineage>
</organism>
<dbReference type="InterPro" id="IPR017961">
    <property type="entry name" value="DNA_pol_Y-fam_little_finger"/>
</dbReference>
<keyword evidence="4" id="KW-0234">DNA repair</keyword>
<dbReference type="InterPro" id="IPR050116">
    <property type="entry name" value="DNA_polymerase-Y"/>
</dbReference>
<keyword evidence="3" id="KW-0741">SOS mutagenesis</keyword>
<evidence type="ECO:0000256" key="3">
    <source>
        <dbReference type="ARBA" id="ARBA00023199"/>
    </source>
</evidence>
<dbReference type="InterPro" id="IPR025188">
    <property type="entry name" value="DUF4113"/>
</dbReference>
<dbReference type="PROSITE" id="PS50173">
    <property type="entry name" value="UMUC"/>
    <property type="match status" value="1"/>
</dbReference>
<name>A0A7W5ZJ38_9BACT</name>
<dbReference type="RefSeq" id="WP_183971470.1">
    <property type="nucleotide sequence ID" value="NZ_JACIBY010000001.1"/>
</dbReference>
<dbReference type="GO" id="GO:0009432">
    <property type="term" value="P:SOS response"/>
    <property type="evidence" value="ECO:0007669"/>
    <property type="project" value="UniProtKB-KW"/>
</dbReference>
<keyword evidence="5" id="KW-0742">SOS response</keyword>
<evidence type="ECO:0000313" key="8">
    <source>
        <dbReference type="Proteomes" id="UP000541352"/>
    </source>
</evidence>
<dbReference type="NCBIfam" id="NF002955">
    <property type="entry name" value="PRK03609.1"/>
    <property type="match status" value="1"/>
</dbReference>
<keyword evidence="2" id="KW-0227">DNA damage</keyword>
<comment type="caution">
    <text evidence="7">The sequence shown here is derived from an EMBL/GenBank/DDBJ whole genome shotgun (WGS) entry which is preliminary data.</text>
</comment>
<evidence type="ECO:0000256" key="4">
    <source>
        <dbReference type="ARBA" id="ARBA00023204"/>
    </source>
</evidence>
<dbReference type="EMBL" id="JACIBY010000001">
    <property type="protein sequence ID" value="MBB3836696.1"/>
    <property type="molecule type" value="Genomic_DNA"/>
</dbReference>
<evidence type="ECO:0000259" key="6">
    <source>
        <dbReference type="PROSITE" id="PS50173"/>
    </source>
</evidence>
<dbReference type="Gene3D" id="1.10.150.20">
    <property type="entry name" value="5' to 3' exonuclease, C-terminal subdomain"/>
    <property type="match status" value="1"/>
</dbReference>
<comment type="similarity">
    <text evidence="1">Belongs to the DNA polymerase type-Y family.</text>
</comment>
<dbReference type="GO" id="GO:0003887">
    <property type="term" value="F:DNA-directed DNA polymerase activity"/>
    <property type="evidence" value="ECO:0007669"/>
    <property type="project" value="TreeGrafter"/>
</dbReference>
<dbReference type="AlphaFoldDB" id="A0A7W5ZJ38"/>
<dbReference type="Gene3D" id="3.40.1170.60">
    <property type="match status" value="1"/>
</dbReference>
<dbReference type="GO" id="GO:0005829">
    <property type="term" value="C:cytosol"/>
    <property type="evidence" value="ECO:0007669"/>
    <property type="project" value="TreeGrafter"/>
</dbReference>
<dbReference type="Proteomes" id="UP000541352">
    <property type="component" value="Unassembled WGS sequence"/>
</dbReference>
<protein>
    <submittedName>
        <fullName evidence="7">DNA polymerase V</fullName>
    </submittedName>
</protein>
<dbReference type="InterPro" id="IPR043502">
    <property type="entry name" value="DNA/RNA_pol_sf"/>
</dbReference>
<dbReference type="InterPro" id="IPR001126">
    <property type="entry name" value="UmuC"/>
</dbReference>
<dbReference type="Pfam" id="PF11799">
    <property type="entry name" value="IMS_C"/>
    <property type="match status" value="1"/>
</dbReference>
<keyword evidence="8" id="KW-1185">Reference proteome</keyword>
<dbReference type="InterPro" id="IPR043128">
    <property type="entry name" value="Rev_trsase/Diguanyl_cyclase"/>
</dbReference>
<evidence type="ECO:0000313" key="7">
    <source>
        <dbReference type="EMBL" id="MBB3836696.1"/>
    </source>
</evidence>
<feature type="domain" description="UmuC" evidence="6">
    <location>
        <begin position="2"/>
        <end position="186"/>
    </location>
</feature>
<dbReference type="SUPFAM" id="SSF56672">
    <property type="entry name" value="DNA/RNA polymerases"/>
    <property type="match status" value="1"/>
</dbReference>
<gene>
    <name evidence="7" type="ORF">FHS57_000678</name>
</gene>
<dbReference type="CDD" id="cd01700">
    <property type="entry name" value="PolY_Pol_V_umuC"/>
    <property type="match status" value="1"/>
</dbReference>
<dbReference type="PANTHER" id="PTHR11076:SF34">
    <property type="entry name" value="PROTEIN UMUC"/>
    <property type="match status" value="1"/>
</dbReference>
<proteinExistence type="inferred from homology"/>
<dbReference type="GO" id="GO:0003684">
    <property type="term" value="F:damaged DNA binding"/>
    <property type="evidence" value="ECO:0007669"/>
    <property type="project" value="InterPro"/>
</dbReference>
<evidence type="ECO:0000256" key="1">
    <source>
        <dbReference type="ARBA" id="ARBA00010945"/>
    </source>
</evidence>
<dbReference type="PANTHER" id="PTHR11076">
    <property type="entry name" value="DNA REPAIR POLYMERASE UMUC / TRANSFERASE FAMILY MEMBER"/>
    <property type="match status" value="1"/>
</dbReference>
<reference evidence="7 8" key="1">
    <citation type="submission" date="2020-08" db="EMBL/GenBank/DDBJ databases">
        <title>Genomic Encyclopedia of Type Strains, Phase IV (KMG-IV): sequencing the most valuable type-strain genomes for metagenomic binning, comparative biology and taxonomic classification.</title>
        <authorList>
            <person name="Goeker M."/>
        </authorList>
    </citation>
    <scope>NUCLEOTIDE SEQUENCE [LARGE SCALE GENOMIC DNA]</scope>
    <source>
        <strain evidence="7 8">DSM 17976</strain>
    </source>
</reference>
<evidence type="ECO:0000256" key="5">
    <source>
        <dbReference type="ARBA" id="ARBA00023236"/>
    </source>
</evidence>